<feature type="transmembrane region" description="Helical" evidence="6">
    <location>
        <begin position="138"/>
        <end position="156"/>
    </location>
</feature>
<comment type="subcellular location">
    <subcellularLocation>
        <location evidence="1 6">Membrane</location>
        <topology evidence="1 6">Multi-pass membrane protein</topology>
    </subcellularLocation>
</comment>
<feature type="coiled-coil region" evidence="7">
    <location>
        <begin position="160"/>
        <end position="187"/>
    </location>
</feature>
<evidence type="ECO:0000256" key="7">
    <source>
        <dbReference type="SAM" id="Coils"/>
    </source>
</evidence>
<keyword evidence="5 6" id="KW-0472">Membrane</keyword>
<dbReference type="PANTHER" id="PTHR12608">
    <property type="entry name" value="TRANSMEMBRANE PROTEIN HTP-1 RELATED"/>
    <property type="match status" value="1"/>
</dbReference>
<dbReference type="Proteomes" id="UP001314263">
    <property type="component" value="Unassembled WGS sequence"/>
</dbReference>
<keyword evidence="9" id="KW-1185">Reference proteome</keyword>
<feature type="transmembrane region" description="Helical" evidence="6">
    <location>
        <begin position="104"/>
        <end position="126"/>
    </location>
</feature>
<dbReference type="GO" id="GO:0005384">
    <property type="term" value="F:manganese ion transmembrane transporter activity"/>
    <property type="evidence" value="ECO:0007669"/>
    <property type="project" value="TreeGrafter"/>
</dbReference>
<name>A0AAV1HTW4_9CHLO</name>
<dbReference type="InterPro" id="IPR001727">
    <property type="entry name" value="GDT1-like"/>
</dbReference>
<dbReference type="GO" id="GO:0015085">
    <property type="term" value="F:calcium ion transmembrane transporter activity"/>
    <property type="evidence" value="ECO:0007669"/>
    <property type="project" value="TreeGrafter"/>
</dbReference>
<sequence length="280" mass="30286">MGMRPDLKALAVSCLIAYGLRRIWGRTLPGEDPLQPVGENGAGWFTGLWKEMTPGSPGADGANVDPGLVGAFAKSFFMILVTELGDETFIIAAIMAMRHPRLTVYAGAMSALAFMTVISTALGYVLPNLISRKATQHAASVLYTFFGLRLLYIAWYSKPQDSNQEEVEEVEQKLTEAEHSRSQLRRVCTKFCTPVFLEAFVLTFLAEWGDRSQIATVSLAAVYNPVGVTIGAVIGHMLCTGTAVVGGQLLAMRISQRTVAVAGGVLFLMFALHSVLSNHL</sequence>
<organism evidence="8 9">
    <name type="scientific">Coccomyxa viridis</name>
    <dbReference type="NCBI Taxonomy" id="1274662"/>
    <lineage>
        <taxon>Eukaryota</taxon>
        <taxon>Viridiplantae</taxon>
        <taxon>Chlorophyta</taxon>
        <taxon>core chlorophytes</taxon>
        <taxon>Trebouxiophyceae</taxon>
        <taxon>Trebouxiophyceae incertae sedis</taxon>
        <taxon>Coccomyxaceae</taxon>
        <taxon>Coccomyxa</taxon>
    </lineage>
</organism>
<comment type="caution">
    <text evidence="8">The sequence shown here is derived from an EMBL/GenBank/DDBJ whole genome shotgun (WGS) entry which is preliminary data.</text>
</comment>
<comment type="caution">
    <text evidence="6">Lacks conserved residue(s) required for the propagation of feature annotation.</text>
</comment>
<evidence type="ECO:0000313" key="8">
    <source>
        <dbReference type="EMBL" id="CAK0739641.1"/>
    </source>
</evidence>
<dbReference type="GO" id="GO:0032468">
    <property type="term" value="P:Golgi calcium ion homeostasis"/>
    <property type="evidence" value="ECO:0007669"/>
    <property type="project" value="TreeGrafter"/>
</dbReference>
<proteinExistence type="inferred from homology"/>
<evidence type="ECO:0000256" key="6">
    <source>
        <dbReference type="RuleBase" id="RU365102"/>
    </source>
</evidence>
<evidence type="ECO:0000256" key="4">
    <source>
        <dbReference type="ARBA" id="ARBA00022989"/>
    </source>
</evidence>
<keyword evidence="7" id="KW-0175">Coiled coil</keyword>
<evidence type="ECO:0000313" key="9">
    <source>
        <dbReference type="Proteomes" id="UP001314263"/>
    </source>
</evidence>
<feature type="transmembrane region" description="Helical" evidence="6">
    <location>
        <begin position="258"/>
        <end position="276"/>
    </location>
</feature>
<feature type="transmembrane region" description="Helical" evidence="6">
    <location>
        <begin position="226"/>
        <end position="246"/>
    </location>
</feature>
<dbReference type="AlphaFoldDB" id="A0AAV1HTW4"/>
<dbReference type="Pfam" id="PF01169">
    <property type="entry name" value="GDT1"/>
    <property type="match status" value="2"/>
</dbReference>
<keyword evidence="3 6" id="KW-0812">Transmembrane</keyword>
<evidence type="ECO:0000256" key="5">
    <source>
        <dbReference type="ARBA" id="ARBA00023136"/>
    </source>
</evidence>
<dbReference type="GO" id="GO:0005794">
    <property type="term" value="C:Golgi apparatus"/>
    <property type="evidence" value="ECO:0007669"/>
    <property type="project" value="TreeGrafter"/>
</dbReference>
<gene>
    <name evidence="8" type="ORF">CVIRNUC_001183</name>
</gene>
<evidence type="ECO:0000256" key="3">
    <source>
        <dbReference type="ARBA" id="ARBA00022692"/>
    </source>
</evidence>
<keyword evidence="4 6" id="KW-1133">Transmembrane helix</keyword>
<dbReference type="GO" id="GO:0032472">
    <property type="term" value="P:Golgi calcium ion transport"/>
    <property type="evidence" value="ECO:0007669"/>
    <property type="project" value="TreeGrafter"/>
</dbReference>
<protein>
    <recommendedName>
        <fullName evidence="6">GDT1 family protein</fullName>
    </recommendedName>
</protein>
<comment type="similarity">
    <text evidence="2 6">Belongs to the GDT1 family.</text>
</comment>
<accession>A0AAV1HTW4</accession>
<reference evidence="8 9" key="1">
    <citation type="submission" date="2023-10" db="EMBL/GenBank/DDBJ databases">
        <authorList>
            <person name="Maclean D."/>
            <person name="Macfadyen A."/>
        </authorList>
    </citation>
    <scope>NUCLEOTIDE SEQUENCE [LARGE SCALE GENOMIC DNA]</scope>
</reference>
<evidence type="ECO:0000256" key="2">
    <source>
        <dbReference type="ARBA" id="ARBA00009190"/>
    </source>
</evidence>
<dbReference type="PANTHER" id="PTHR12608:SF9">
    <property type="entry name" value="GDT1-LIKE PROTEIN 3"/>
    <property type="match status" value="1"/>
</dbReference>
<dbReference type="GO" id="GO:0016020">
    <property type="term" value="C:membrane"/>
    <property type="evidence" value="ECO:0007669"/>
    <property type="project" value="UniProtKB-SubCell"/>
</dbReference>
<dbReference type="EMBL" id="CAUYUE010000002">
    <property type="protein sequence ID" value="CAK0739641.1"/>
    <property type="molecule type" value="Genomic_DNA"/>
</dbReference>
<evidence type="ECO:0000256" key="1">
    <source>
        <dbReference type="ARBA" id="ARBA00004141"/>
    </source>
</evidence>